<proteinExistence type="predicted"/>
<accession>A0A2H5BLS2</accession>
<dbReference type="EMBL" id="MG593802">
    <property type="protein sequence ID" value="AUG87253.1"/>
    <property type="molecule type" value="Genomic_DNA"/>
</dbReference>
<keyword evidence="2" id="KW-1185">Reference proteome</keyword>
<evidence type="ECO:0000313" key="1">
    <source>
        <dbReference type="EMBL" id="AUG87253.1"/>
    </source>
</evidence>
<reference evidence="2" key="1">
    <citation type="submission" date="2017-11" db="EMBL/GenBank/DDBJ databases">
        <authorList>
            <person name="Han C.G."/>
        </authorList>
    </citation>
    <scope>NUCLEOTIDE SEQUENCE [LARGE SCALE GENOMIC DNA]</scope>
</reference>
<name>A0A2H5BLS2_9CAUD</name>
<sequence length="145" mass="16450">MTFTIGARQNEGEYWVSETVHRPGHLVQVHERAINGTRYGFARLTFDDGRVSITAVKAGSPNRLGEHHFEGRPDFLIGERFAQEDYRMRSVPGGYPGDEVHHHSRVINGTRYEFTRIAWGDGLVTVGVSKEGEVDYLHHFHSTTD</sequence>
<dbReference type="Proteomes" id="UP000241892">
    <property type="component" value="Segment"/>
</dbReference>
<protein>
    <submittedName>
        <fullName evidence="1">Uncharacterized protein</fullName>
    </submittedName>
</protein>
<evidence type="ECO:0000313" key="2">
    <source>
        <dbReference type="Proteomes" id="UP000241892"/>
    </source>
</evidence>
<gene>
    <name evidence="1" type="ORF">SEA_OMAR_69</name>
</gene>
<organism evidence="1 2">
    <name type="scientific">Streptomyces phage Omar</name>
    <dbReference type="NCBI Taxonomy" id="2059882"/>
    <lineage>
        <taxon>Viruses</taxon>
        <taxon>Duplodnaviria</taxon>
        <taxon>Heunggongvirae</taxon>
        <taxon>Uroviricota</taxon>
        <taxon>Caudoviricetes</taxon>
        <taxon>Arquatrovirinae</taxon>
        <taxon>Omarvirus</taxon>
        <taxon>Omarvirus omar</taxon>
    </lineage>
</organism>